<comment type="caution">
    <text evidence="2">The sequence shown here is derived from an EMBL/GenBank/DDBJ whole genome shotgun (WGS) entry which is preliminary data.</text>
</comment>
<reference evidence="2 3" key="1">
    <citation type="submission" date="2018-07" db="EMBL/GenBank/DDBJ databases">
        <title>Genomic Encyclopedia of Type Strains, Phase IV (KMG-IV): sequencing the most valuable type-strain genomes for metagenomic binning, comparative biology and taxonomic classification.</title>
        <authorList>
            <person name="Goeker M."/>
        </authorList>
    </citation>
    <scope>NUCLEOTIDE SEQUENCE [LARGE SCALE GENOMIC DNA]</scope>
    <source>
        <strain evidence="2 3">DSM 44952</strain>
    </source>
</reference>
<proteinExistence type="predicted"/>
<feature type="compositionally biased region" description="Basic and acidic residues" evidence="1">
    <location>
        <begin position="1"/>
        <end position="16"/>
    </location>
</feature>
<evidence type="ECO:0000313" key="2">
    <source>
        <dbReference type="EMBL" id="RDI46122.1"/>
    </source>
</evidence>
<dbReference type="EMBL" id="QQAZ01000012">
    <property type="protein sequence ID" value="RDI46122.1"/>
    <property type="molecule type" value="Genomic_DNA"/>
</dbReference>
<dbReference type="AlphaFoldDB" id="A0A370GQY5"/>
<name>A0A370GQY5_9NOCA</name>
<accession>A0A370GQY5</accession>
<dbReference type="RefSeq" id="WP_068031138.1">
    <property type="nucleotide sequence ID" value="NZ_QQAZ01000012.1"/>
</dbReference>
<evidence type="ECO:0000313" key="3">
    <source>
        <dbReference type="Proteomes" id="UP000255355"/>
    </source>
</evidence>
<keyword evidence="3" id="KW-1185">Reference proteome</keyword>
<dbReference type="STRING" id="1210089.GCA_001613165_07409"/>
<sequence length="91" mass="9992">MREERPSDDELRRNFEQELESVSGGGGLTSETGLDTETEEALWAVADAHPNIPDELIEAARRAFAGQLDGSHAAARQAALARKLEQFDRRG</sequence>
<feature type="region of interest" description="Disordered" evidence="1">
    <location>
        <begin position="1"/>
        <end position="35"/>
    </location>
</feature>
<gene>
    <name evidence="2" type="ORF">DFR68_11223</name>
</gene>
<dbReference type="Proteomes" id="UP000255355">
    <property type="component" value="Unassembled WGS sequence"/>
</dbReference>
<organism evidence="2 3">
    <name type="scientific">Nocardia mexicana</name>
    <dbReference type="NCBI Taxonomy" id="279262"/>
    <lineage>
        <taxon>Bacteria</taxon>
        <taxon>Bacillati</taxon>
        <taxon>Actinomycetota</taxon>
        <taxon>Actinomycetes</taxon>
        <taxon>Mycobacteriales</taxon>
        <taxon>Nocardiaceae</taxon>
        <taxon>Nocardia</taxon>
    </lineage>
</organism>
<protein>
    <submittedName>
        <fullName evidence="2">Uncharacterized protein</fullName>
    </submittedName>
</protein>
<evidence type="ECO:0000256" key="1">
    <source>
        <dbReference type="SAM" id="MobiDB-lite"/>
    </source>
</evidence>